<proteinExistence type="predicted"/>
<dbReference type="InterPro" id="IPR015590">
    <property type="entry name" value="Aldehyde_DH_dom"/>
</dbReference>
<name>A0A7T1TC08_9ACTN</name>
<evidence type="ECO:0000256" key="1">
    <source>
        <dbReference type="ARBA" id="ARBA00023002"/>
    </source>
</evidence>
<dbReference type="KEGG" id="sbat:G4Z16_31395"/>
<feature type="region of interest" description="Disordered" evidence="2">
    <location>
        <begin position="478"/>
        <end position="499"/>
    </location>
</feature>
<dbReference type="PANTHER" id="PTHR43353">
    <property type="entry name" value="SUCCINATE-SEMIALDEHYDE DEHYDROGENASE, MITOCHONDRIAL"/>
    <property type="match status" value="1"/>
</dbReference>
<evidence type="ECO:0000313" key="4">
    <source>
        <dbReference type="EMBL" id="QPP10186.1"/>
    </source>
</evidence>
<dbReference type="AlphaFoldDB" id="A0A7T1TC08"/>
<organism evidence="4 5">
    <name type="scientific">Streptomyces bathyalis</name>
    <dbReference type="NCBI Taxonomy" id="2710756"/>
    <lineage>
        <taxon>Bacteria</taxon>
        <taxon>Bacillati</taxon>
        <taxon>Actinomycetota</taxon>
        <taxon>Actinomycetes</taxon>
        <taxon>Kitasatosporales</taxon>
        <taxon>Streptomycetaceae</taxon>
        <taxon>Streptomyces</taxon>
    </lineage>
</organism>
<gene>
    <name evidence="4" type="ORF">G4Z16_31395</name>
</gene>
<evidence type="ECO:0000313" key="5">
    <source>
        <dbReference type="Proteomes" id="UP000595046"/>
    </source>
</evidence>
<feature type="domain" description="Aldehyde dehydrogenase" evidence="3">
    <location>
        <begin position="16"/>
        <end position="409"/>
    </location>
</feature>
<dbReference type="SUPFAM" id="SSF53720">
    <property type="entry name" value="ALDH-like"/>
    <property type="match status" value="1"/>
</dbReference>
<dbReference type="Gene3D" id="3.40.605.10">
    <property type="entry name" value="Aldehyde Dehydrogenase, Chain A, domain 1"/>
    <property type="match status" value="1"/>
</dbReference>
<accession>A0A7T1TC08</accession>
<evidence type="ECO:0000259" key="3">
    <source>
        <dbReference type="Pfam" id="PF00171"/>
    </source>
</evidence>
<dbReference type="InterPro" id="IPR050740">
    <property type="entry name" value="Aldehyde_DH_Superfamily"/>
</dbReference>
<dbReference type="Gene3D" id="3.40.309.10">
    <property type="entry name" value="Aldehyde Dehydrogenase, Chain A, domain 2"/>
    <property type="match status" value="1"/>
</dbReference>
<sequence>MADITRASTPTVERGRDPRTGHVTCTFAVTPRERVDEALGAASAAARAVGSTRPTTRARWLHGIADALEEPDTADDLVAVADRETALGPARLAAELARTAGQLRFYADVASEGSYLGVTIDRATAAGPDLARTRIPLGPVAVFGASNFPLAFGVLGNDTASALAAGCPVVVKGHPAHPALSARLAQLATRVLERAGAPAGAFALVTGFDSGTVLVRSPHISAVAFTGSQKGGQHLWRLANERDVVIPVFAEMGTVNPVVLTPAGAARKAEVAAGFVDSFTGGAGQFCTKPGLLFAPSGSEFAADAARALGSCAPRAWCLTEQIAASAATGVTELVEAGATVVSQVAGPAHGWSVASTLLAAPIGAVRPGSRLLDECFGPVALVVEYDDMPELLTVMTGLQGALAACVMSGGERDPDVGPLLEAVTPLVGRVVVDGWPTGVATAWGQQHGGPWPATTVPASTSIGAAALDRFTRPVTYQGAPDAALPPPVQSGNPWSLPRRVDGVVEAGGR</sequence>
<dbReference type="GO" id="GO:0016620">
    <property type="term" value="F:oxidoreductase activity, acting on the aldehyde or oxo group of donors, NAD or NADP as acceptor"/>
    <property type="evidence" value="ECO:0007669"/>
    <property type="project" value="InterPro"/>
</dbReference>
<feature type="compositionally biased region" description="Polar residues" evidence="2">
    <location>
        <begin position="1"/>
        <end position="11"/>
    </location>
</feature>
<feature type="region of interest" description="Disordered" evidence="2">
    <location>
        <begin position="1"/>
        <end position="20"/>
    </location>
</feature>
<dbReference type="InterPro" id="IPR016162">
    <property type="entry name" value="Ald_DH_N"/>
</dbReference>
<dbReference type="Proteomes" id="UP000595046">
    <property type="component" value="Chromosome"/>
</dbReference>
<dbReference type="RefSeq" id="WP_197353943.1">
    <property type="nucleotide sequence ID" value="NZ_CP048882.1"/>
</dbReference>
<dbReference type="Pfam" id="PF00171">
    <property type="entry name" value="Aldedh"/>
    <property type="match status" value="1"/>
</dbReference>
<evidence type="ECO:0000256" key="2">
    <source>
        <dbReference type="SAM" id="MobiDB-lite"/>
    </source>
</evidence>
<keyword evidence="5" id="KW-1185">Reference proteome</keyword>
<dbReference type="PANTHER" id="PTHR43353:SF3">
    <property type="entry name" value="ALDEHYDE DEHYDROGENASE-RELATED"/>
    <property type="match status" value="1"/>
</dbReference>
<keyword evidence="1" id="KW-0560">Oxidoreductase</keyword>
<reference evidence="5" key="1">
    <citation type="submission" date="2020-02" db="EMBL/GenBank/DDBJ databases">
        <title>Streptomyces sp. ASO4wet.</title>
        <authorList>
            <person name="Risdian C."/>
            <person name="Landwehr W."/>
            <person name="Schupp P."/>
            <person name="Wink J."/>
        </authorList>
    </citation>
    <scope>NUCLEOTIDE SEQUENCE [LARGE SCALE GENOMIC DNA]</scope>
    <source>
        <strain evidence="5">ASO4wet</strain>
    </source>
</reference>
<protein>
    <submittedName>
        <fullName evidence="4">Aldehyde dehydrogenase family protein</fullName>
    </submittedName>
</protein>
<dbReference type="InterPro" id="IPR016161">
    <property type="entry name" value="Ald_DH/histidinol_DH"/>
</dbReference>
<dbReference type="EMBL" id="CP048882">
    <property type="protein sequence ID" value="QPP10186.1"/>
    <property type="molecule type" value="Genomic_DNA"/>
</dbReference>
<dbReference type="InterPro" id="IPR016163">
    <property type="entry name" value="Ald_DH_C"/>
</dbReference>